<accession>J4X1A2</accession>
<reference evidence="1 2" key="1">
    <citation type="journal article" date="2012" name="ISME J.">
        <title>Genomic insights to SAR86, an abundant and uncultivated marine bacterial lineage.</title>
        <authorList>
            <person name="Dupont C.L."/>
            <person name="Rusch D.B."/>
            <person name="Yooseph S."/>
            <person name="Lombardo M.J."/>
            <person name="Richter R.A."/>
            <person name="Valas R."/>
            <person name="Novotny M."/>
            <person name="Yee-Greenbaum J."/>
            <person name="Selengut J.D."/>
            <person name="Haft D.H."/>
            <person name="Halpern A.L."/>
            <person name="Lasken R.S."/>
            <person name="Nealson K."/>
            <person name="Friedman R."/>
            <person name="Venter J.C."/>
        </authorList>
    </citation>
    <scope>NUCLEOTIDE SEQUENCE [LARGE SCALE GENOMIC DNA]</scope>
</reference>
<sequence length="63" mass="6956">MNLNPRVCISESDLIPGYLKRSHVPPMSFLPSSITKDLFGHDFLKLYPAAIPDIPAPTTTMSL</sequence>
<proteinExistence type="predicted"/>
<dbReference type="Proteomes" id="UP000010116">
    <property type="component" value="Unassembled WGS sequence"/>
</dbReference>
<protein>
    <submittedName>
        <fullName evidence="1">Uncharacterized protein</fullName>
    </submittedName>
</protein>
<evidence type="ECO:0000313" key="2">
    <source>
        <dbReference type="Proteomes" id="UP000010116"/>
    </source>
</evidence>
<dbReference type="HOGENOM" id="CLU_2883372_0_0_6"/>
<name>J4X1A2_9GAMM</name>
<dbReference type="AlphaFoldDB" id="J4X1A2"/>
<gene>
    <name evidence="1" type="ORF">NT02SARS_1789</name>
</gene>
<organism evidence="1 2">
    <name type="scientific">SAR86 cluster bacterium SAR86B</name>
    <dbReference type="NCBI Taxonomy" id="1123867"/>
    <lineage>
        <taxon>Bacteria</taxon>
        <taxon>Pseudomonadati</taxon>
        <taxon>Pseudomonadota</taxon>
        <taxon>Gammaproteobacteria</taxon>
        <taxon>SAR86 cluster</taxon>
    </lineage>
</organism>
<dbReference type="EMBL" id="JH611170">
    <property type="protein sequence ID" value="EJP73310.1"/>
    <property type="molecule type" value="Genomic_DNA"/>
</dbReference>
<evidence type="ECO:0000313" key="1">
    <source>
        <dbReference type="EMBL" id="EJP73310.1"/>
    </source>
</evidence>